<dbReference type="Proteomes" id="UP000201838">
    <property type="component" value="Unassembled WGS sequence"/>
</dbReference>
<accession>A0A238J4J5</accession>
<gene>
    <name evidence="1" type="ORF">BOA8489_03011</name>
</gene>
<evidence type="ECO:0000313" key="1">
    <source>
        <dbReference type="EMBL" id="SMX24880.1"/>
    </source>
</evidence>
<dbReference type="RefSeq" id="WP_093975075.1">
    <property type="nucleotide sequence ID" value="NZ_FXXQ01000010.1"/>
</dbReference>
<organism evidence="1 2">
    <name type="scientific">Boseongicola aestuarii</name>
    <dbReference type="NCBI Taxonomy" id="1470561"/>
    <lineage>
        <taxon>Bacteria</taxon>
        <taxon>Pseudomonadati</taxon>
        <taxon>Pseudomonadota</taxon>
        <taxon>Alphaproteobacteria</taxon>
        <taxon>Rhodobacterales</taxon>
        <taxon>Paracoccaceae</taxon>
        <taxon>Boseongicola</taxon>
    </lineage>
</organism>
<sequence length="237" mass="26858">MTDVETGGELSFYLSDANWFYEIGFAIMLDTIQRVLPAAMPQRYGQYEPMQGIVEDGDSTALVQDFKADPDIFMRAKTPFSWIFMSVPCDVVVAKWHPNHFLKQNFLATRVEFQLRPKAFETPALLDLMKALSKDLGVFYSELRREECPVKGWFWRGIPTGTPSAICIGAPYLDHWPEACARGVELAKDLVFLAPTRVDPRLPETPTELIDPEYESGPSVQDRKKYAPVFPFDIPAA</sequence>
<reference evidence="1 2" key="1">
    <citation type="submission" date="2017-05" db="EMBL/GenBank/DDBJ databases">
        <authorList>
            <person name="Song R."/>
            <person name="Chenine A.L."/>
            <person name="Ruprecht R.M."/>
        </authorList>
    </citation>
    <scope>NUCLEOTIDE SEQUENCE [LARGE SCALE GENOMIC DNA]</scope>
    <source>
        <strain evidence="1 2">CECT 8489</strain>
    </source>
</reference>
<dbReference type="OrthoDB" id="9776600at2"/>
<dbReference type="EMBL" id="FXXQ01000010">
    <property type="protein sequence ID" value="SMX24880.1"/>
    <property type="molecule type" value="Genomic_DNA"/>
</dbReference>
<dbReference type="AlphaFoldDB" id="A0A238J4J5"/>
<keyword evidence="2" id="KW-1185">Reference proteome</keyword>
<name>A0A238J4J5_9RHOB</name>
<evidence type="ECO:0000313" key="2">
    <source>
        <dbReference type="Proteomes" id="UP000201838"/>
    </source>
</evidence>
<proteinExistence type="predicted"/>
<protein>
    <submittedName>
        <fullName evidence="1">Uncharacterized protein</fullName>
    </submittedName>
</protein>